<dbReference type="InterPro" id="IPR017441">
    <property type="entry name" value="Protein_kinase_ATP_BS"/>
</dbReference>
<evidence type="ECO:0000256" key="5">
    <source>
        <dbReference type="ARBA" id="ARBA00022614"/>
    </source>
</evidence>
<keyword evidence="4" id="KW-0723">Serine/threonine-protein kinase</keyword>
<dbReference type="SMART" id="SM00369">
    <property type="entry name" value="LRR_TYP"/>
    <property type="match status" value="5"/>
</dbReference>
<dbReference type="AlphaFoldDB" id="A0A835K7J6"/>
<keyword evidence="8 23" id="KW-0732">Signal</keyword>
<feature type="transmembrane region" description="Helical" evidence="22">
    <location>
        <begin position="488"/>
        <end position="509"/>
    </location>
</feature>
<dbReference type="PANTHER" id="PTHR47986:SF10">
    <property type="entry name" value="RECEPTOR-LIKE KINASE TMK4"/>
    <property type="match status" value="1"/>
</dbReference>
<feature type="chain" id="PRO_5032619776" description="non-specific serine/threonine protein kinase" evidence="23">
    <location>
        <begin position="26"/>
        <end position="977"/>
    </location>
</feature>
<dbReference type="SUPFAM" id="SSF56112">
    <property type="entry name" value="Protein kinase-like (PK-like)"/>
    <property type="match status" value="1"/>
</dbReference>
<keyword evidence="13 22" id="KW-1133">Transmembrane helix</keyword>
<dbReference type="PROSITE" id="PS00107">
    <property type="entry name" value="PROTEIN_KINASE_ATP"/>
    <property type="match status" value="1"/>
</dbReference>
<dbReference type="InterPro" id="IPR008271">
    <property type="entry name" value="Ser/Thr_kinase_AS"/>
</dbReference>
<dbReference type="Pfam" id="PF13855">
    <property type="entry name" value="LRR_8"/>
    <property type="match status" value="1"/>
</dbReference>
<evidence type="ECO:0000256" key="11">
    <source>
        <dbReference type="ARBA" id="ARBA00022777"/>
    </source>
</evidence>
<dbReference type="PROSITE" id="PS00108">
    <property type="entry name" value="PROTEIN_KINASE_ST"/>
    <property type="match status" value="1"/>
</dbReference>
<feature type="domain" description="Protein kinase" evidence="24">
    <location>
        <begin position="586"/>
        <end position="866"/>
    </location>
</feature>
<keyword evidence="11" id="KW-0418">Kinase</keyword>
<evidence type="ECO:0000256" key="21">
    <source>
        <dbReference type="SAM" id="MobiDB-lite"/>
    </source>
</evidence>
<evidence type="ECO:0000256" key="13">
    <source>
        <dbReference type="ARBA" id="ARBA00022989"/>
    </source>
</evidence>
<evidence type="ECO:0000256" key="3">
    <source>
        <dbReference type="ARBA" id="ARBA00012513"/>
    </source>
</evidence>
<keyword evidence="14 22" id="KW-0472">Membrane</keyword>
<proteinExistence type="inferred from homology"/>
<evidence type="ECO:0000256" key="1">
    <source>
        <dbReference type="ARBA" id="ARBA00004167"/>
    </source>
</evidence>
<keyword evidence="5" id="KW-0433">Leucine-rich repeat</keyword>
<comment type="catalytic activity">
    <reaction evidence="19">
        <text>L-seryl-[protein] + ATP = O-phospho-L-seryl-[protein] + ADP + H(+)</text>
        <dbReference type="Rhea" id="RHEA:17989"/>
        <dbReference type="Rhea" id="RHEA-COMP:9863"/>
        <dbReference type="Rhea" id="RHEA-COMP:11604"/>
        <dbReference type="ChEBI" id="CHEBI:15378"/>
        <dbReference type="ChEBI" id="CHEBI:29999"/>
        <dbReference type="ChEBI" id="CHEBI:30616"/>
        <dbReference type="ChEBI" id="CHEBI:83421"/>
        <dbReference type="ChEBI" id="CHEBI:456216"/>
        <dbReference type="EC" id="2.7.11.1"/>
    </reaction>
</comment>
<evidence type="ECO:0000256" key="10">
    <source>
        <dbReference type="ARBA" id="ARBA00022741"/>
    </source>
</evidence>
<comment type="similarity">
    <text evidence="2">Belongs to the protein kinase superfamily. Ser/Thr protein kinase family.</text>
</comment>
<dbReference type="GO" id="GO:0016020">
    <property type="term" value="C:membrane"/>
    <property type="evidence" value="ECO:0007669"/>
    <property type="project" value="UniProtKB-SubCell"/>
</dbReference>
<dbReference type="GO" id="GO:0005524">
    <property type="term" value="F:ATP binding"/>
    <property type="evidence" value="ECO:0007669"/>
    <property type="project" value="UniProtKB-UniRule"/>
</dbReference>
<comment type="catalytic activity">
    <reaction evidence="18">
        <text>L-threonyl-[protein] + ATP = O-phospho-L-threonyl-[protein] + ADP + H(+)</text>
        <dbReference type="Rhea" id="RHEA:46608"/>
        <dbReference type="Rhea" id="RHEA-COMP:11060"/>
        <dbReference type="Rhea" id="RHEA-COMP:11605"/>
        <dbReference type="ChEBI" id="CHEBI:15378"/>
        <dbReference type="ChEBI" id="CHEBI:30013"/>
        <dbReference type="ChEBI" id="CHEBI:30616"/>
        <dbReference type="ChEBI" id="CHEBI:61977"/>
        <dbReference type="ChEBI" id="CHEBI:456216"/>
        <dbReference type="EC" id="2.7.11.1"/>
    </reaction>
</comment>
<evidence type="ECO:0000256" key="14">
    <source>
        <dbReference type="ARBA" id="ARBA00023136"/>
    </source>
</evidence>
<name>A0A835K7J6_9ROSI</name>
<evidence type="ECO:0000256" key="20">
    <source>
        <dbReference type="PROSITE-ProRule" id="PRU10141"/>
    </source>
</evidence>
<sequence length="977" mass="105490">MADPLSSLLLLLLLLLLSTTTTTTADDAATILKLSSALTPTPKGWSTTTSSGYCEWDGVECDSSNNVISINLATRSLSGTLPSGLSTLSKLQSLSLQENKLSGALPSLANLASLREIYIGTNNFTSIPQDCFKGLTSLQTLIMNENINLEPWVISTDLGESSSLTTFEASRAKIFGTIPDMFASFPSLQNLRLSYNNLTGGLPPSFANSGIQNLWLNNQEMGLSGNIEVLSSMEQLSQVWLQKNQFTGPVPDLLKSKNLFDLQLRDNQFTGILPVSLGSLPGLLNISLSNNKLQGPVPQFGKNVEVDNSGLNNFCVDTAGVACDPQVTTLLEIAGGFGYPVTLSDSWKGNDACSGWPFVSCDSSKKIVTTVSLGKQHFGGIISPSFANLTALTTLKLNDNNLSGPIPDSLAKLSQLSLLDVSNNNLTGKIPSFAASVKLTSTPGNSFLGSGGGPGSGGAPSPGSDSNTTAPGGGLNGKGIGGKKVNPGLIAGIVAGLVIVGFIGFFVLFKVNIKKKREKSRRVNGLENGNGISSLVKNGPSCFTKGNGVLSEIQSQSSGNHSSHNVFEGGNNAISIEVLRQVTENFSENKILGKGGFGVVYMGELHDGTKIAVKRMESGAMGTKGMNEFQAEIAVLSKVRHRHLVALLGYCINGNERLLVYEYMPQGTLAQHLFEWQELGYSPLTWKQRVTIALDVARGVEYLHSLAQQSFIHRDLKPSNILLGNDMRAKVADFGLVKNAPDGNYSMETRLAGTFGYLAPEYAATGRVTTKVDVYAFGVILMEIMTGRKALDDKVPDERAHLVTWFRRVLVNKDSLPKAIDQTMNPDEETLVSIFKVAELAGHCTAREPYQRPDMGHAVNVLGPLVEQWKPTNHEEERTSGIDLHMSLPQFLQRWQADEGLLVFEEFSRPCENKGKDLGSCWCQLGFVVVALDKKKKTLHLLTPFGRYGTSFYELDIRWITDRDAVPACQVFTFLHS</sequence>
<dbReference type="InterPro" id="IPR013210">
    <property type="entry name" value="LRR_N_plant-typ"/>
</dbReference>
<keyword evidence="9" id="KW-0677">Repeat</keyword>
<evidence type="ECO:0000256" key="18">
    <source>
        <dbReference type="ARBA" id="ARBA00047899"/>
    </source>
</evidence>
<dbReference type="Pfam" id="PF07714">
    <property type="entry name" value="PK_Tyr_Ser-Thr"/>
    <property type="match status" value="1"/>
</dbReference>
<dbReference type="InterPro" id="IPR003591">
    <property type="entry name" value="Leu-rich_rpt_typical-subtyp"/>
</dbReference>
<reference evidence="25 26" key="1">
    <citation type="submission" date="2020-10" db="EMBL/GenBank/DDBJ databases">
        <title>Plant Genome Project.</title>
        <authorList>
            <person name="Zhang R.-G."/>
        </authorList>
    </citation>
    <scope>NUCLEOTIDE SEQUENCE [LARGE SCALE GENOMIC DNA]</scope>
    <source>
        <strain evidence="25">FAFU-HL-1</strain>
        <tissue evidence="25">Leaf</tissue>
    </source>
</reference>
<dbReference type="EMBL" id="JADGMS010000006">
    <property type="protein sequence ID" value="KAF9679829.1"/>
    <property type="molecule type" value="Genomic_DNA"/>
</dbReference>
<evidence type="ECO:0000256" key="4">
    <source>
        <dbReference type="ARBA" id="ARBA00022527"/>
    </source>
</evidence>
<evidence type="ECO:0000256" key="8">
    <source>
        <dbReference type="ARBA" id="ARBA00022729"/>
    </source>
</evidence>
<dbReference type="SUPFAM" id="SSF52058">
    <property type="entry name" value="L domain-like"/>
    <property type="match status" value="1"/>
</dbReference>
<dbReference type="PANTHER" id="PTHR47986">
    <property type="entry name" value="OSJNBA0070M12.3 PROTEIN"/>
    <property type="match status" value="1"/>
</dbReference>
<evidence type="ECO:0000256" key="23">
    <source>
        <dbReference type="SAM" id="SignalP"/>
    </source>
</evidence>
<dbReference type="InterPro" id="IPR052422">
    <property type="entry name" value="Auxin_Ser/Thr_Kinase"/>
</dbReference>
<feature type="compositionally biased region" description="Gly residues" evidence="21">
    <location>
        <begin position="449"/>
        <end position="460"/>
    </location>
</feature>
<keyword evidence="12 20" id="KW-0067">ATP-binding</keyword>
<organism evidence="25 26">
    <name type="scientific">Salix dunnii</name>
    <dbReference type="NCBI Taxonomy" id="1413687"/>
    <lineage>
        <taxon>Eukaryota</taxon>
        <taxon>Viridiplantae</taxon>
        <taxon>Streptophyta</taxon>
        <taxon>Embryophyta</taxon>
        <taxon>Tracheophyta</taxon>
        <taxon>Spermatophyta</taxon>
        <taxon>Magnoliopsida</taxon>
        <taxon>eudicotyledons</taxon>
        <taxon>Gunneridae</taxon>
        <taxon>Pentapetalae</taxon>
        <taxon>rosids</taxon>
        <taxon>fabids</taxon>
        <taxon>Malpighiales</taxon>
        <taxon>Salicaceae</taxon>
        <taxon>Saliceae</taxon>
        <taxon>Salix</taxon>
    </lineage>
</organism>
<dbReference type="Gene3D" id="1.10.510.10">
    <property type="entry name" value="Transferase(Phosphotransferase) domain 1"/>
    <property type="match status" value="1"/>
</dbReference>
<evidence type="ECO:0000256" key="22">
    <source>
        <dbReference type="SAM" id="Phobius"/>
    </source>
</evidence>
<evidence type="ECO:0000259" key="24">
    <source>
        <dbReference type="PROSITE" id="PS50011"/>
    </source>
</evidence>
<evidence type="ECO:0000256" key="2">
    <source>
        <dbReference type="ARBA" id="ARBA00008684"/>
    </source>
</evidence>
<comment type="caution">
    <text evidence="25">The sequence shown here is derived from an EMBL/GenBank/DDBJ whole genome shotgun (WGS) entry which is preliminary data.</text>
</comment>
<evidence type="ECO:0000256" key="16">
    <source>
        <dbReference type="ARBA" id="ARBA00023170"/>
    </source>
</evidence>
<dbReference type="EC" id="2.7.11.1" evidence="3"/>
<evidence type="ECO:0000256" key="15">
    <source>
        <dbReference type="ARBA" id="ARBA00023157"/>
    </source>
</evidence>
<dbReference type="GO" id="GO:0004674">
    <property type="term" value="F:protein serine/threonine kinase activity"/>
    <property type="evidence" value="ECO:0007669"/>
    <property type="project" value="UniProtKB-KW"/>
</dbReference>
<dbReference type="Proteomes" id="UP000657918">
    <property type="component" value="Unassembled WGS sequence"/>
</dbReference>
<feature type="signal peptide" evidence="23">
    <location>
        <begin position="1"/>
        <end position="25"/>
    </location>
</feature>
<dbReference type="InterPro" id="IPR011009">
    <property type="entry name" value="Kinase-like_dom_sf"/>
</dbReference>
<keyword evidence="15" id="KW-1015">Disulfide bond</keyword>
<evidence type="ECO:0000313" key="25">
    <source>
        <dbReference type="EMBL" id="KAF9679829.1"/>
    </source>
</evidence>
<keyword evidence="16" id="KW-0675">Receptor</keyword>
<keyword evidence="6" id="KW-0808">Transferase</keyword>
<dbReference type="Pfam" id="PF00560">
    <property type="entry name" value="LRR_1"/>
    <property type="match status" value="1"/>
</dbReference>
<evidence type="ECO:0000256" key="7">
    <source>
        <dbReference type="ARBA" id="ARBA00022692"/>
    </source>
</evidence>
<dbReference type="FunFam" id="3.80.10.10:FF:000190">
    <property type="entry name" value="Receptor-like kinase TMK4"/>
    <property type="match status" value="1"/>
</dbReference>
<evidence type="ECO:0000313" key="26">
    <source>
        <dbReference type="Proteomes" id="UP000657918"/>
    </source>
</evidence>
<accession>A0A835K7J6</accession>
<dbReference type="FunFam" id="3.80.10.10:FF:000129">
    <property type="entry name" value="Leucine-rich repeat receptor-like kinase"/>
    <property type="match status" value="1"/>
</dbReference>
<feature type="region of interest" description="Disordered" evidence="21">
    <location>
        <begin position="446"/>
        <end position="475"/>
    </location>
</feature>
<dbReference type="Gene3D" id="3.80.10.10">
    <property type="entry name" value="Ribonuclease Inhibitor"/>
    <property type="match status" value="2"/>
</dbReference>
<dbReference type="InterPro" id="IPR000719">
    <property type="entry name" value="Prot_kinase_dom"/>
</dbReference>
<dbReference type="InterPro" id="IPR032675">
    <property type="entry name" value="LRR_dom_sf"/>
</dbReference>
<dbReference type="SMART" id="SM00220">
    <property type="entry name" value="S_TKc"/>
    <property type="match status" value="1"/>
</dbReference>
<dbReference type="Gene3D" id="3.30.200.20">
    <property type="entry name" value="Phosphorylase Kinase, domain 1"/>
    <property type="match status" value="1"/>
</dbReference>
<dbReference type="PROSITE" id="PS50011">
    <property type="entry name" value="PROTEIN_KINASE_DOM"/>
    <property type="match status" value="1"/>
</dbReference>
<evidence type="ECO:0000256" key="12">
    <source>
        <dbReference type="ARBA" id="ARBA00022840"/>
    </source>
</evidence>
<gene>
    <name evidence="25" type="ORF">SADUNF_Sadunf06G0055700</name>
</gene>
<dbReference type="InterPro" id="IPR001611">
    <property type="entry name" value="Leu-rich_rpt"/>
</dbReference>
<keyword evidence="26" id="KW-1185">Reference proteome</keyword>
<dbReference type="InterPro" id="IPR001245">
    <property type="entry name" value="Ser-Thr/Tyr_kinase_cat_dom"/>
</dbReference>
<feature type="binding site" evidence="20">
    <location>
        <position position="614"/>
    </location>
    <ligand>
        <name>ATP</name>
        <dbReference type="ChEBI" id="CHEBI:30616"/>
    </ligand>
</feature>
<keyword evidence="7 22" id="KW-0812">Transmembrane</keyword>
<dbReference type="OrthoDB" id="978612at2759"/>
<keyword evidence="17" id="KW-0325">Glycoprotein</keyword>
<dbReference type="FunFam" id="3.30.200.20:FF:000226">
    <property type="entry name" value="receptor protein kinase TMK1"/>
    <property type="match status" value="1"/>
</dbReference>
<protein>
    <recommendedName>
        <fullName evidence="3">non-specific serine/threonine protein kinase</fullName>
        <ecNumber evidence="3">2.7.11.1</ecNumber>
    </recommendedName>
</protein>
<evidence type="ECO:0000256" key="19">
    <source>
        <dbReference type="ARBA" id="ARBA00048679"/>
    </source>
</evidence>
<evidence type="ECO:0000256" key="9">
    <source>
        <dbReference type="ARBA" id="ARBA00022737"/>
    </source>
</evidence>
<dbReference type="CDD" id="cd14066">
    <property type="entry name" value="STKc_IRAK"/>
    <property type="match status" value="1"/>
</dbReference>
<dbReference type="Pfam" id="PF08263">
    <property type="entry name" value="LRRNT_2"/>
    <property type="match status" value="2"/>
</dbReference>
<evidence type="ECO:0000256" key="6">
    <source>
        <dbReference type="ARBA" id="ARBA00022679"/>
    </source>
</evidence>
<evidence type="ECO:0000256" key="17">
    <source>
        <dbReference type="ARBA" id="ARBA00023180"/>
    </source>
</evidence>
<dbReference type="FunFam" id="1.10.510.10:FF:000198">
    <property type="entry name" value="receptor protein kinase TMK1"/>
    <property type="match status" value="1"/>
</dbReference>
<keyword evidence="10 20" id="KW-0547">Nucleotide-binding</keyword>
<comment type="subcellular location">
    <subcellularLocation>
        <location evidence="1">Membrane</location>
        <topology evidence="1">Single-pass membrane protein</topology>
    </subcellularLocation>
</comment>